<gene>
    <name evidence="2" type="ORF">MTR67_025904</name>
</gene>
<evidence type="ECO:0000313" key="3">
    <source>
        <dbReference type="Proteomes" id="UP001234989"/>
    </source>
</evidence>
<feature type="compositionally biased region" description="Polar residues" evidence="1">
    <location>
        <begin position="60"/>
        <end position="78"/>
    </location>
</feature>
<dbReference type="Proteomes" id="UP001234989">
    <property type="component" value="Chromosome 6"/>
</dbReference>
<evidence type="ECO:0000256" key="1">
    <source>
        <dbReference type="SAM" id="MobiDB-lite"/>
    </source>
</evidence>
<sequence>MGKTDLVESPTEEFNHLKLETGKGGIHGNHPRTVDGLTVRSAAQTVIRSTVCRSDRRSKVNSQLAENSDGSTSDGHNS</sequence>
<keyword evidence="3" id="KW-1185">Reference proteome</keyword>
<organism evidence="2 3">
    <name type="scientific">Solanum verrucosum</name>
    <dbReference type="NCBI Taxonomy" id="315347"/>
    <lineage>
        <taxon>Eukaryota</taxon>
        <taxon>Viridiplantae</taxon>
        <taxon>Streptophyta</taxon>
        <taxon>Embryophyta</taxon>
        <taxon>Tracheophyta</taxon>
        <taxon>Spermatophyta</taxon>
        <taxon>Magnoliopsida</taxon>
        <taxon>eudicotyledons</taxon>
        <taxon>Gunneridae</taxon>
        <taxon>Pentapetalae</taxon>
        <taxon>asterids</taxon>
        <taxon>lamiids</taxon>
        <taxon>Solanales</taxon>
        <taxon>Solanaceae</taxon>
        <taxon>Solanoideae</taxon>
        <taxon>Solaneae</taxon>
        <taxon>Solanum</taxon>
    </lineage>
</organism>
<name>A0AAF0QXZ1_SOLVR</name>
<proteinExistence type="predicted"/>
<dbReference type="EMBL" id="CP133617">
    <property type="protein sequence ID" value="WMV32519.1"/>
    <property type="molecule type" value="Genomic_DNA"/>
</dbReference>
<feature type="region of interest" description="Disordered" evidence="1">
    <location>
        <begin position="50"/>
        <end position="78"/>
    </location>
</feature>
<reference evidence="2" key="1">
    <citation type="submission" date="2023-08" db="EMBL/GenBank/DDBJ databases">
        <title>A de novo genome assembly of Solanum verrucosum Schlechtendal, a Mexican diploid species geographically isolated from the other diploid A-genome species in potato relatives.</title>
        <authorList>
            <person name="Hosaka K."/>
        </authorList>
    </citation>
    <scope>NUCLEOTIDE SEQUENCE</scope>
    <source>
        <tissue evidence="2">Young leaves</tissue>
    </source>
</reference>
<protein>
    <submittedName>
        <fullName evidence="2">Uncharacterized protein</fullName>
    </submittedName>
</protein>
<evidence type="ECO:0000313" key="2">
    <source>
        <dbReference type="EMBL" id="WMV32519.1"/>
    </source>
</evidence>
<accession>A0AAF0QXZ1</accession>
<dbReference type="AlphaFoldDB" id="A0AAF0QXZ1"/>